<evidence type="ECO:0000313" key="13">
    <source>
        <dbReference type="Proteomes" id="UP000239366"/>
    </source>
</evidence>
<keyword evidence="10" id="KW-1133">Transmembrane helix</keyword>
<dbReference type="PROSITE" id="PS50293">
    <property type="entry name" value="TPR_REGION"/>
    <property type="match status" value="1"/>
</dbReference>
<sequence>MRTHTLNSLFVLVGFLCIASVSGQNSRRLDSLLQAHKTQQDTTLAITLNEIAWEFKNSNLDSSFYYANKALAVSKKLKSKKWIASAYNSLANCFDSQGLLDSAAAYHKKSLALKLEIGEVVGAADTYNNLGILYDLKGEFKKSLEYYFKALKIYESEDLSYQKVPMVLGNIGIVYKKQKEYDKVISYYQRALKIYEDNNYDFGTVVTKGNLGSVYIHLKDFEKAIRYSEEAKDLYAKLGYGRYVPYMLTNIGIAKDSLGQNQEAQKIYLEAISLFEKDENRYELTYAQINLARSYLTTGQSKKSRELANQALATCQNKGYKEFEVQTYKLLAEASSQQGLHKQAFDYFGQYAQGKDSLFEKNKTKAILELETSYETEKKEKEIQSQRAILAENALEINKKDTQLAWLGFGLLFLMVIGYVIYHQQQLKTRQLLHEQQMTEAMAHIQTQNKLQDQRLRISRDLHDNIGAQLTFIISSLDSLNYGLKDEQGELTGKIDRISGFSRDTIVELRDTIWAMNKEEITLEDLQERISNFVEKANLSANRIKFTQKVSSQATDPKPLSSSVGMNLYRIIQEALNNALKHAEPTHVELHITERDSSLKIVVMDDGQGFDTSQRTSGNGLNNMRKRAEEIGAELSLDAEPSKGTQLVVEYHVS</sequence>
<keyword evidence="10" id="KW-0472">Membrane</keyword>
<dbReference type="InterPro" id="IPR003594">
    <property type="entry name" value="HATPase_dom"/>
</dbReference>
<evidence type="ECO:0000256" key="10">
    <source>
        <dbReference type="SAM" id="Phobius"/>
    </source>
</evidence>
<accession>A0A2S7T8M7</accession>
<evidence type="ECO:0000256" key="5">
    <source>
        <dbReference type="ARBA" id="ARBA00022741"/>
    </source>
</evidence>
<evidence type="ECO:0000259" key="11">
    <source>
        <dbReference type="PROSITE" id="PS50109"/>
    </source>
</evidence>
<feature type="transmembrane region" description="Helical" evidence="10">
    <location>
        <begin position="404"/>
        <end position="422"/>
    </location>
</feature>
<organism evidence="12 13">
    <name type="scientific">Aureicoccus marinus</name>
    <dbReference type="NCBI Taxonomy" id="754435"/>
    <lineage>
        <taxon>Bacteria</taxon>
        <taxon>Pseudomonadati</taxon>
        <taxon>Bacteroidota</taxon>
        <taxon>Flavobacteriia</taxon>
        <taxon>Flavobacteriales</taxon>
        <taxon>Flavobacteriaceae</taxon>
        <taxon>Aureicoccus</taxon>
    </lineage>
</organism>
<dbReference type="GO" id="GO:0005524">
    <property type="term" value="F:ATP binding"/>
    <property type="evidence" value="ECO:0007669"/>
    <property type="project" value="UniProtKB-KW"/>
</dbReference>
<evidence type="ECO:0000256" key="8">
    <source>
        <dbReference type="ARBA" id="ARBA00023012"/>
    </source>
</evidence>
<gene>
    <name evidence="12" type="ORF">BST99_11645</name>
</gene>
<dbReference type="InterPro" id="IPR011990">
    <property type="entry name" value="TPR-like_helical_dom_sf"/>
</dbReference>
<name>A0A2S7T8M7_9FLAO</name>
<evidence type="ECO:0000256" key="6">
    <source>
        <dbReference type="ARBA" id="ARBA00022777"/>
    </source>
</evidence>
<evidence type="ECO:0000256" key="3">
    <source>
        <dbReference type="ARBA" id="ARBA00022553"/>
    </source>
</evidence>
<keyword evidence="5" id="KW-0547">Nucleotide-binding</keyword>
<keyword evidence="13" id="KW-1185">Reference proteome</keyword>
<dbReference type="Gene3D" id="1.25.40.10">
    <property type="entry name" value="Tetratricopeptide repeat domain"/>
    <property type="match status" value="2"/>
</dbReference>
<dbReference type="SUPFAM" id="SSF55874">
    <property type="entry name" value="ATPase domain of HSP90 chaperone/DNA topoisomerase II/histidine kinase"/>
    <property type="match status" value="1"/>
</dbReference>
<dbReference type="Gene3D" id="3.30.565.10">
    <property type="entry name" value="Histidine kinase-like ATPase, C-terminal domain"/>
    <property type="match status" value="1"/>
</dbReference>
<dbReference type="Pfam" id="PF13424">
    <property type="entry name" value="TPR_12"/>
    <property type="match status" value="2"/>
</dbReference>
<evidence type="ECO:0000313" key="12">
    <source>
        <dbReference type="EMBL" id="PQJ16282.1"/>
    </source>
</evidence>
<dbReference type="AlphaFoldDB" id="A0A2S7T8M7"/>
<dbReference type="SMART" id="SM00387">
    <property type="entry name" value="HATPase_c"/>
    <property type="match status" value="1"/>
</dbReference>
<dbReference type="InterPro" id="IPR050482">
    <property type="entry name" value="Sensor_HK_TwoCompSys"/>
</dbReference>
<proteinExistence type="predicted"/>
<dbReference type="PANTHER" id="PTHR24421">
    <property type="entry name" value="NITRATE/NITRITE SENSOR PROTEIN NARX-RELATED"/>
    <property type="match status" value="1"/>
</dbReference>
<reference evidence="13" key="1">
    <citation type="submission" date="2016-11" db="EMBL/GenBank/DDBJ databases">
        <title>Trade-off between light-utilization and light-protection in marine flavobacteria.</title>
        <authorList>
            <person name="Kumagai Y."/>
            <person name="Yoshizawa S."/>
            <person name="Kogure K."/>
        </authorList>
    </citation>
    <scope>NUCLEOTIDE SEQUENCE [LARGE SCALE GENOMIC DNA]</scope>
    <source>
        <strain evidence="13">SG-18</strain>
    </source>
</reference>
<feature type="repeat" description="TPR" evidence="9">
    <location>
        <begin position="165"/>
        <end position="198"/>
    </location>
</feature>
<dbReference type="SMART" id="SM00028">
    <property type="entry name" value="TPR"/>
    <property type="match status" value="6"/>
</dbReference>
<protein>
    <recommendedName>
        <fullName evidence="2">histidine kinase</fullName>
        <ecNumber evidence="2">2.7.13.3</ecNumber>
    </recommendedName>
</protein>
<dbReference type="PANTHER" id="PTHR24421:SF10">
    <property type="entry name" value="NITRATE_NITRITE SENSOR PROTEIN NARQ"/>
    <property type="match status" value="1"/>
</dbReference>
<keyword evidence="6" id="KW-0418">Kinase</keyword>
<dbReference type="GO" id="GO:0016020">
    <property type="term" value="C:membrane"/>
    <property type="evidence" value="ECO:0007669"/>
    <property type="project" value="InterPro"/>
</dbReference>
<keyword evidence="9" id="KW-0802">TPR repeat</keyword>
<dbReference type="PROSITE" id="PS50109">
    <property type="entry name" value="HIS_KIN"/>
    <property type="match status" value="1"/>
</dbReference>
<dbReference type="Pfam" id="PF02518">
    <property type="entry name" value="HATPase_c"/>
    <property type="match status" value="1"/>
</dbReference>
<dbReference type="EMBL" id="MQVX01000001">
    <property type="protein sequence ID" value="PQJ16282.1"/>
    <property type="molecule type" value="Genomic_DNA"/>
</dbReference>
<dbReference type="OrthoDB" id="9778366at2"/>
<evidence type="ECO:0000256" key="7">
    <source>
        <dbReference type="ARBA" id="ARBA00022840"/>
    </source>
</evidence>
<dbReference type="InterPro" id="IPR011712">
    <property type="entry name" value="Sig_transdc_His_kin_sub3_dim/P"/>
</dbReference>
<evidence type="ECO:0000256" key="2">
    <source>
        <dbReference type="ARBA" id="ARBA00012438"/>
    </source>
</evidence>
<dbReference type="InterPro" id="IPR036890">
    <property type="entry name" value="HATPase_C_sf"/>
</dbReference>
<keyword evidence="8" id="KW-0902">Two-component regulatory system</keyword>
<dbReference type="GO" id="GO:0046983">
    <property type="term" value="F:protein dimerization activity"/>
    <property type="evidence" value="ECO:0007669"/>
    <property type="project" value="InterPro"/>
</dbReference>
<keyword evidence="7" id="KW-0067">ATP-binding</keyword>
<dbReference type="InterPro" id="IPR005467">
    <property type="entry name" value="His_kinase_dom"/>
</dbReference>
<comment type="catalytic activity">
    <reaction evidence="1">
        <text>ATP + protein L-histidine = ADP + protein N-phospho-L-histidine.</text>
        <dbReference type="EC" id="2.7.13.3"/>
    </reaction>
</comment>
<dbReference type="EC" id="2.7.13.3" evidence="2"/>
<feature type="domain" description="Histidine kinase" evidence="11">
    <location>
        <begin position="461"/>
        <end position="654"/>
    </location>
</feature>
<dbReference type="Gene3D" id="1.20.5.1930">
    <property type="match status" value="1"/>
</dbReference>
<dbReference type="CDD" id="cd16917">
    <property type="entry name" value="HATPase_UhpB-NarQ-NarX-like"/>
    <property type="match status" value="1"/>
</dbReference>
<dbReference type="SUPFAM" id="SSF48452">
    <property type="entry name" value="TPR-like"/>
    <property type="match status" value="2"/>
</dbReference>
<keyword evidence="10" id="KW-0812">Transmembrane</keyword>
<keyword evidence="3" id="KW-0597">Phosphoprotein</keyword>
<comment type="caution">
    <text evidence="12">The sequence shown here is derived from an EMBL/GenBank/DDBJ whole genome shotgun (WGS) entry which is preliminary data.</text>
</comment>
<dbReference type="Pfam" id="PF07730">
    <property type="entry name" value="HisKA_3"/>
    <property type="match status" value="1"/>
</dbReference>
<keyword evidence="4" id="KW-0808">Transferase</keyword>
<evidence type="ECO:0000256" key="9">
    <source>
        <dbReference type="PROSITE-ProRule" id="PRU00339"/>
    </source>
</evidence>
<evidence type="ECO:0000256" key="4">
    <source>
        <dbReference type="ARBA" id="ARBA00022679"/>
    </source>
</evidence>
<evidence type="ECO:0000256" key="1">
    <source>
        <dbReference type="ARBA" id="ARBA00000085"/>
    </source>
</evidence>
<dbReference type="Proteomes" id="UP000239366">
    <property type="component" value="Unassembled WGS sequence"/>
</dbReference>
<dbReference type="RefSeq" id="WP_105001957.1">
    <property type="nucleotide sequence ID" value="NZ_MQVX01000001.1"/>
</dbReference>
<dbReference type="PROSITE" id="PS50005">
    <property type="entry name" value="TPR"/>
    <property type="match status" value="2"/>
</dbReference>
<dbReference type="GO" id="GO:0000155">
    <property type="term" value="F:phosphorelay sensor kinase activity"/>
    <property type="evidence" value="ECO:0007669"/>
    <property type="project" value="InterPro"/>
</dbReference>
<feature type="repeat" description="TPR" evidence="9">
    <location>
        <begin position="124"/>
        <end position="157"/>
    </location>
</feature>
<dbReference type="InterPro" id="IPR019734">
    <property type="entry name" value="TPR_rpt"/>
</dbReference>